<dbReference type="GO" id="GO:0005576">
    <property type="term" value="C:extracellular region"/>
    <property type="evidence" value="ECO:0007669"/>
    <property type="project" value="UniProtKB-SubCell"/>
</dbReference>
<dbReference type="InterPro" id="IPR018097">
    <property type="entry name" value="EGF_Ca-bd_CS"/>
</dbReference>
<dbReference type="InterPro" id="IPR000152">
    <property type="entry name" value="EGF-type_Asp/Asn_hydroxyl_site"/>
</dbReference>
<keyword evidence="9" id="KW-0812">Transmembrane</keyword>
<dbReference type="PROSITE" id="PS00010">
    <property type="entry name" value="ASX_HYDROXYL"/>
    <property type="match status" value="1"/>
</dbReference>
<dbReference type="Pfam" id="PF07645">
    <property type="entry name" value="EGF_CA"/>
    <property type="match status" value="1"/>
</dbReference>
<dbReference type="InterPro" id="IPR001881">
    <property type="entry name" value="EGF-like_Ca-bd_dom"/>
</dbReference>
<keyword evidence="9" id="KW-1133">Transmembrane helix</keyword>
<evidence type="ECO:0000256" key="2">
    <source>
        <dbReference type="ARBA" id="ARBA00022525"/>
    </source>
</evidence>
<evidence type="ECO:0000259" key="10">
    <source>
        <dbReference type="PROSITE" id="PS50026"/>
    </source>
</evidence>
<dbReference type="InterPro" id="IPR049883">
    <property type="entry name" value="NOTCH1_EGF-like"/>
</dbReference>
<dbReference type="AlphaFoldDB" id="A0A8X6MKM1"/>
<dbReference type="SMART" id="SM00179">
    <property type="entry name" value="EGF_CA"/>
    <property type="match status" value="1"/>
</dbReference>
<dbReference type="FunFam" id="2.10.25.10:FF:000014">
    <property type="entry name" value="Latent-transforming growth factor beta-binding protein 3"/>
    <property type="match status" value="1"/>
</dbReference>
<evidence type="ECO:0000313" key="12">
    <source>
        <dbReference type="Proteomes" id="UP000886998"/>
    </source>
</evidence>
<evidence type="ECO:0000256" key="1">
    <source>
        <dbReference type="ARBA" id="ARBA00004613"/>
    </source>
</evidence>
<keyword evidence="6" id="KW-1015">Disulfide bond</keyword>
<dbReference type="PROSITE" id="PS01187">
    <property type="entry name" value="EGF_CA"/>
    <property type="match status" value="1"/>
</dbReference>
<evidence type="ECO:0000256" key="5">
    <source>
        <dbReference type="ARBA" id="ARBA00022737"/>
    </source>
</evidence>
<dbReference type="GO" id="GO:0005509">
    <property type="term" value="F:calcium ion binding"/>
    <property type="evidence" value="ECO:0007669"/>
    <property type="project" value="InterPro"/>
</dbReference>
<dbReference type="CDD" id="cd00054">
    <property type="entry name" value="EGF_CA"/>
    <property type="match status" value="1"/>
</dbReference>
<dbReference type="Gene3D" id="2.10.25.10">
    <property type="entry name" value="Laminin"/>
    <property type="match status" value="1"/>
</dbReference>
<reference evidence="11" key="1">
    <citation type="submission" date="2020-08" db="EMBL/GenBank/DDBJ databases">
        <title>Multicomponent nature underlies the extraordinary mechanical properties of spider dragline silk.</title>
        <authorList>
            <person name="Kono N."/>
            <person name="Nakamura H."/>
            <person name="Mori M."/>
            <person name="Yoshida Y."/>
            <person name="Ohtoshi R."/>
            <person name="Malay A.D."/>
            <person name="Moran D.A.P."/>
            <person name="Tomita M."/>
            <person name="Numata K."/>
            <person name="Arakawa K."/>
        </authorList>
    </citation>
    <scope>NUCLEOTIDE SEQUENCE</scope>
</reference>
<keyword evidence="7" id="KW-0325">Glycoprotein</keyword>
<dbReference type="Proteomes" id="UP000886998">
    <property type="component" value="Unassembled WGS sequence"/>
</dbReference>
<dbReference type="PANTHER" id="PTHR24034:SF209">
    <property type="entry name" value="EGF-LIKE DOMAIN-CONTAINING PROTEIN"/>
    <property type="match status" value="1"/>
</dbReference>
<dbReference type="InterPro" id="IPR050751">
    <property type="entry name" value="ECM_structural_protein"/>
</dbReference>
<dbReference type="SUPFAM" id="SSF57196">
    <property type="entry name" value="EGF/Laminin"/>
    <property type="match status" value="1"/>
</dbReference>
<dbReference type="EMBL" id="BMAV01028092">
    <property type="protein sequence ID" value="GFS64983.1"/>
    <property type="molecule type" value="Genomic_DNA"/>
</dbReference>
<evidence type="ECO:0000256" key="8">
    <source>
        <dbReference type="PROSITE-ProRule" id="PRU00076"/>
    </source>
</evidence>
<sequence>MDKVNCDLVNNTKHCECPVGYEDVSGSCEDINECLTNNTCHPTAKCINTIGSFECECEEGYRKPEREDACEDINEYEESWLPVGIAVGTAVFLIIISLALLKYMDYRASR</sequence>
<keyword evidence="12" id="KW-1185">Reference proteome</keyword>
<comment type="caution">
    <text evidence="11">The sequence shown here is derived from an EMBL/GenBank/DDBJ whole genome shotgun (WGS) entry which is preliminary data.</text>
</comment>
<keyword evidence="9" id="KW-0472">Membrane</keyword>
<dbReference type="OrthoDB" id="5985519at2759"/>
<proteinExistence type="predicted"/>
<gene>
    <name evidence="11" type="ORF">TNIN_487321</name>
</gene>
<keyword evidence="2" id="KW-0964">Secreted</keyword>
<comment type="caution">
    <text evidence="8">Lacks conserved residue(s) required for the propagation of feature annotation.</text>
</comment>
<accession>A0A8X6MKM1</accession>
<feature type="domain" description="EGF-like" evidence="10">
    <location>
        <begin position="30"/>
        <end position="67"/>
    </location>
</feature>
<dbReference type="PANTHER" id="PTHR24034">
    <property type="entry name" value="EGF-LIKE DOMAIN-CONTAINING PROTEIN"/>
    <property type="match status" value="1"/>
</dbReference>
<keyword evidence="4" id="KW-0732">Signal</keyword>
<evidence type="ECO:0000313" key="11">
    <source>
        <dbReference type="EMBL" id="GFS64983.1"/>
    </source>
</evidence>
<keyword evidence="5" id="KW-0677">Repeat</keyword>
<protein>
    <recommendedName>
        <fullName evidence="10">EGF-like domain-containing protein</fullName>
    </recommendedName>
</protein>
<dbReference type="PROSITE" id="PS50026">
    <property type="entry name" value="EGF_3"/>
    <property type="match status" value="1"/>
</dbReference>
<evidence type="ECO:0000256" key="6">
    <source>
        <dbReference type="ARBA" id="ARBA00023157"/>
    </source>
</evidence>
<evidence type="ECO:0000256" key="3">
    <source>
        <dbReference type="ARBA" id="ARBA00022536"/>
    </source>
</evidence>
<name>A0A8X6MKM1_9ARAC</name>
<evidence type="ECO:0000256" key="7">
    <source>
        <dbReference type="ARBA" id="ARBA00023180"/>
    </source>
</evidence>
<keyword evidence="3 8" id="KW-0245">EGF-like domain</keyword>
<organism evidence="11 12">
    <name type="scientific">Trichonephila inaurata madagascariensis</name>
    <dbReference type="NCBI Taxonomy" id="2747483"/>
    <lineage>
        <taxon>Eukaryota</taxon>
        <taxon>Metazoa</taxon>
        <taxon>Ecdysozoa</taxon>
        <taxon>Arthropoda</taxon>
        <taxon>Chelicerata</taxon>
        <taxon>Arachnida</taxon>
        <taxon>Araneae</taxon>
        <taxon>Araneomorphae</taxon>
        <taxon>Entelegynae</taxon>
        <taxon>Araneoidea</taxon>
        <taxon>Nephilidae</taxon>
        <taxon>Trichonephila</taxon>
        <taxon>Trichonephila inaurata</taxon>
    </lineage>
</organism>
<dbReference type="SMART" id="SM00181">
    <property type="entry name" value="EGF"/>
    <property type="match status" value="1"/>
</dbReference>
<dbReference type="InterPro" id="IPR000742">
    <property type="entry name" value="EGF"/>
</dbReference>
<feature type="transmembrane region" description="Helical" evidence="9">
    <location>
        <begin position="80"/>
        <end position="101"/>
    </location>
</feature>
<comment type="subcellular location">
    <subcellularLocation>
        <location evidence="1">Secreted</location>
    </subcellularLocation>
</comment>
<evidence type="ECO:0000256" key="4">
    <source>
        <dbReference type="ARBA" id="ARBA00022729"/>
    </source>
</evidence>
<evidence type="ECO:0000256" key="9">
    <source>
        <dbReference type="SAM" id="Phobius"/>
    </source>
</evidence>